<organism evidence="5 6">
    <name type="scientific">Athelia psychrophila</name>
    <dbReference type="NCBI Taxonomy" id="1759441"/>
    <lineage>
        <taxon>Eukaryota</taxon>
        <taxon>Fungi</taxon>
        <taxon>Dikarya</taxon>
        <taxon>Basidiomycota</taxon>
        <taxon>Agaricomycotina</taxon>
        <taxon>Agaricomycetes</taxon>
        <taxon>Agaricomycetidae</taxon>
        <taxon>Atheliales</taxon>
        <taxon>Atheliaceae</taxon>
        <taxon>Athelia</taxon>
    </lineage>
</organism>
<dbReference type="GO" id="GO:0140268">
    <property type="term" value="C:endoplasmic reticulum-plasma membrane contact site"/>
    <property type="evidence" value="ECO:0007669"/>
    <property type="project" value="TreeGrafter"/>
</dbReference>
<dbReference type="GO" id="GO:0032366">
    <property type="term" value="P:intracellular sterol transport"/>
    <property type="evidence" value="ECO:0007669"/>
    <property type="project" value="TreeGrafter"/>
</dbReference>
<proteinExistence type="predicted"/>
<dbReference type="Proteomes" id="UP000076532">
    <property type="component" value="Unassembled WGS sequence"/>
</dbReference>
<evidence type="ECO:0000256" key="2">
    <source>
        <dbReference type="ARBA" id="ARBA00023136"/>
    </source>
</evidence>
<feature type="transmembrane region" description="Helical" evidence="3">
    <location>
        <begin position="356"/>
        <end position="375"/>
    </location>
</feature>
<evidence type="ECO:0000259" key="4">
    <source>
        <dbReference type="PROSITE" id="PS51778"/>
    </source>
</evidence>
<dbReference type="AlphaFoldDB" id="A0A166I043"/>
<dbReference type="InterPro" id="IPR051482">
    <property type="entry name" value="Cholesterol_transport"/>
</dbReference>
<sequence>MGSKLSLLNDSDVRCNIKVYTVGRSFVVIHSNLRPGQETKHDLHKVWYDIVYDFDDGQTYEDPGVYFGEDVNVKLSDVVANLERNARLAVTANQDPPKSDTASQPLLIDNEAVESTCVSHHPPTADGGEAYPKLAIEADFTCTPSVLFRLMYREKAFMEHVREQESSVHDVKIGEWAPVDEGAEGIESRKLSFTMTLSGAVGPSQTSCNIVETIEHYDEDAYIAVQALTRTPDVPYGQSFATLTRTCLTWNKQGGTRMTVNLKMKWEKSTMLKGVIESQANEGQTKYNQVLAKRIGEWIAAHPADFPVQTPAPEEPSTGVAIHSGPESTEVTPLLVSGSGSGSGSEGSAVSPPIPIIPILALMNIVTLALLIWSWTRPCPC</sequence>
<dbReference type="GO" id="GO:0032934">
    <property type="term" value="F:sterol binding"/>
    <property type="evidence" value="ECO:0007669"/>
    <property type="project" value="TreeGrafter"/>
</dbReference>
<dbReference type="STRING" id="436010.A0A166I043"/>
<keyword evidence="2 3" id="KW-0472">Membrane</keyword>
<evidence type="ECO:0000256" key="3">
    <source>
        <dbReference type="SAM" id="Phobius"/>
    </source>
</evidence>
<keyword evidence="3" id="KW-1133">Transmembrane helix</keyword>
<dbReference type="OrthoDB" id="2162691at2759"/>
<accession>A0A166I043</accession>
<evidence type="ECO:0000256" key="1">
    <source>
        <dbReference type="ARBA" id="ARBA00004370"/>
    </source>
</evidence>
<dbReference type="GO" id="GO:0005789">
    <property type="term" value="C:endoplasmic reticulum membrane"/>
    <property type="evidence" value="ECO:0007669"/>
    <property type="project" value="TreeGrafter"/>
</dbReference>
<protein>
    <recommendedName>
        <fullName evidence="4">VASt domain-containing protein</fullName>
    </recommendedName>
</protein>
<dbReference type="GO" id="GO:0032541">
    <property type="term" value="C:cortical endoplasmic reticulum"/>
    <property type="evidence" value="ECO:0007669"/>
    <property type="project" value="TreeGrafter"/>
</dbReference>
<comment type="subcellular location">
    <subcellularLocation>
        <location evidence="1">Membrane</location>
    </subcellularLocation>
</comment>
<dbReference type="InterPro" id="IPR031968">
    <property type="entry name" value="VASt"/>
</dbReference>
<dbReference type="PROSITE" id="PS51778">
    <property type="entry name" value="VAST"/>
    <property type="match status" value="1"/>
</dbReference>
<name>A0A166I043_9AGAM</name>
<gene>
    <name evidence="5" type="ORF">FIBSPDRAFT_932916</name>
</gene>
<keyword evidence="6" id="KW-1185">Reference proteome</keyword>
<feature type="domain" description="VASt" evidence="4">
    <location>
        <begin position="131"/>
        <end position="303"/>
    </location>
</feature>
<keyword evidence="3" id="KW-0812">Transmembrane</keyword>
<evidence type="ECO:0000313" key="6">
    <source>
        <dbReference type="Proteomes" id="UP000076532"/>
    </source>
</evidence>
<dbReference type="Pfam" id="PF16016">
    <property type="entry name" value="VASt"/>
    <property type="match status" value="1"/>
</dbReference>
<dbReference type="EMBL" id="KV417564">
    <property type="protein sequence ID" value="KZP19416.1"/>
    <property type="molecule type" value="Genomic_DNA"/>
</dbReference>
<dbReference type="PANTHER" id="PTHR23319:SF4">
    <property type="entry name" value="GRAM DOMAIN CONTAINING 1B, ISOFORM E"/>
    <property type="match status" value="1"/>
</dbReference>
<evidence type="ECO:0000313" key="5">
    <source>
        <dbReference type="EMBL" id="KZP19416.1"/>
    </source>
</evidence>
<dbReference type="GO" id="GO:0120015">
    <property type="term" value="F:sterol transfer activity"/>
    <property type="evidence" value="ECO:0007669"/>
    <property type="project" value="TreeGrafter"/>
</dbReference>
<dbReference type="PANTHER" id="PTHR23319">
    <property type="entry name" value="GRAM DOMAIN CONTAINING 1B, ISOFORM E"/>
    <property type="match status" value="1"/>
</dbReference>
<reference evidence="5 6" key="1">
    <citation type="journal article" date="2016" name="Mol. Biol. Evol.">
        <title>Comparative Genomics of Early-Diverging Mushroom-Forming Fungi Provides Insights into the Origins of Lignocellulose Decay Capabilities.</title>
        <authorList>
            <person name="Nagy L.G."/>
            <person name="Riley R."/>
            <person name="Tritt A."/>
            <person name="Adam C."/>
            <person name="Daum C."/>
            <person name="Floudas D."/>
            <person name="Sun H."/>
            <person name="Yadav J.S."/>
            <person name="Pangilinan J."/>
            <person name="Larsson K.H."/>
            <person name="Matsuura K."/>
            <person name="Barry K."/>
            <person name="Labutti K."/>
            <person name="Kuo R."/>
            <person name="Ohm R.A."/>
            <person name="Bhattacharya S.S."/>
            <person name="Shirouzu T."/>
            <person name="Yoshinaga Y."/>
            <person name="Martin F.M."/>
            <person name="Grigoriev I.V."/>
            <person name="Hibbett D.S."/>
        </authorList>
    </citation>
    <scope>NUCLEOTIDE SEQUENCE [LARGE SCALE GENOMIC DNA]</scope>
    <source>
        <strain evidence="5 6">CBS 109695</strain>
    </source>
</reference>
<dbReference type="GO" id="GO:0005886">
    <property type="term" value="C:plasma membrane"/>
    <property type="evidence" value="ECO:0007669"/>
    <property type="project" value="TreeGrafter"/>
</dbReference>
<dbReference type="GO" id="GO:0005739">
    <property type="term" value="C:mitochondrion"/>
    <property type="evidence" value="ECO:0007669"/>
    <property type="project" value="TreeGrafter"/>
</dbReference>